<accession>A0A317YEW3</accession>
<dbReference type="InterPro" id="IPR001878">
    <property type="entry name" value="Znf_CCHC"/>
</dbReference>
<sequence>MRRKGKKKKWRSVPWAASSSSCALLSPLHGLQRCVARSPAVGPTSSRRSLAQGYSIPTHSVERPLKARFPWIGWSPGVSPVSSRLLPHSGESLRSPSSPPAKPSSSLGFPLDFVGAYSFPHCAAFLSHLWSLPSSVRSSFGGGWCVSSFRPPVVEEEWPRLGSGVLRSPSKIAAMDPKGKNPQNSQWDRWGPTEKPQGTHPWNRPRNLSWKLKPNIGKSEQQEGVLSPHPVEGNQPGNPSVSPVPLKKDLDLVRPAFCQKCGVEGHHARNCFNALWCDICRKETHVTSRCVLPKQNKPTMPIVGLAADGLGFYLSHFAKPLTKKPKRVFIGLVKVIEGLVSAEDLERDFGFHFPWNKRWKATKCHSGFLMQFPSQERLEEMISFPELKMKMSGAKIAVVPWSSRAKPKSRLHTVWVIAENVPEELQNYQSICEIGSMIGAVEEVDLMSLDSDDIVRFKIHIKSVAMIPPVVEVVVKPFLYDIFFRIESICDEGWNDDSVNLGKRASVQIHGSNDPLFDKSGKKPKNLDDVTPEEEPNPNLKIGESSSQGKEFAKMSDPNLVPSNDMSDDEQKLDNLSDEKVDFDPNEDDLLSSQELEEFAKDMEEDPTDFQSKIGAMISIPPPMMRWFLMGRTKSLWSCLLTRLMASGKVLGWRRMMM</sequence>
<dbReference type="PANTHER" id="PTHR33170">
    <property type="entry name" value="DUF4283 DOMAIN-CONTAINING PROTEIN-RELATED"/>
    <property type="match status" value="1"/>
</dbReference>
<dbReference type="PROSITE" id="PS00018">
    <property type="entry name" value="EF_HAND_1"/>
    <property type="match status" value="1"/>
</dbReference>
<dbReference type="PROSITE" id="PS50158">
    <property type="entry name" value="ZF_CCHC"/>
    <property type="match status" value="1"/>
</dbReference>
<dbReference type="EMBL" id="NCVQ01000001">
    <property type="protein sequence ID" value="PWZ56636.1"/>
    <property type="molecule type" value="Genomic_DNA"/>
</dbReference>
<keyword evidence="1" id="KW-0479">Metal-binding</keyword>
<proteinExistence type="predicted"/>
<dbReference type="PANTHER" id="PTHR33170:SF34">
    <property type="entry name" value="OS05G0102200 PROTEIN"/>
    <property type="match status" value="1"/>
</dbReference>
<dbReference type="AlphaFoldDB" id="A0A317YEW3"/>
<organism evidence="4">
    <name type="scientific">Zea mays</name>
    <name type="common">Maize</name>
    <dbReference type="NCBI Taxonomy" id="4577"/>
    <lineage>
        <taxon>Eukaryota</taxon>
        <taxon>Viridiplantae</taxon>
        <taxon>Streptophyta</taxon>
        <taxon>Embryophyta</taxon>
        <taxon>Tracheophyta</taxon>
        <taxon>Spermatophyta</taxon>
        <taxon>Magnoliopsida</taxon>
        <taxon>Liliopsida</taxon>
        <taxon>Poales</taxon>
        <taxon>Poaceae</taxon>
        <taxon>PACMAD clade</taxon>
        <taxon>Panicoideae</taxon>
        <taxon>Andropogonodae</taxon>
        <taxon>Andropogoneae</taxon>
        <taxon>Tripsacinae</taxon>
        <taxon>Zea</taxon>
    </lineage>
</organism>
<comment type="caution">
    <text evidence="4">The sequence shown here is derived from an EMBL/GenBank/DDBJ whole genome shotgun (WGS) entry which is preliminary data.</text>
</comment>
<dbReference type="Gene3D" id="4.10.60.10">
    <property type="entry name" value="Zinc finger, CCHC-type"/>
    <property type="match status" value="1"/>
</dbReference>
<feature type="compositionally biased region" description="Basic and acidic residues" evidence="2">
    <location>
        <begin position="516"/>
        <end position="528"/>
    </location>
</feature>
<keyword evidence="1" id="KW-0863">Zinc-finger</keyword>
<dbReference type="InterPro" id="IPR018247">
    <property type="entry name" value="EF_Hand_1_Ca_BS"/>
</dbReference>
<evidence type="ECO:0000313" key="4">
    <source>
        <dbReference type="EMBL" id="PWZ56636.1"/>
    </source>
</evidence>
<feature type="region of interest" description="Disordered" evidence="2">
    <location>
        <begin position="512"/>
        <end position="572"/>
    </location>
</feature>
<protein>
    <recommendedName>
        <fullName evidence="3">CCHC-type domain-containing protein</fullName>
    </recommendedName>
</protein>
<dbReference type="SUPFAM" id="SSF57756">
    <property type="entry name" value="Retrovirus zinc finger-like domains"/>
    <property type="match status" value="1"/>
</dbReference>
<evidence type="ECO:0000256" key="2">
    <source>
        <dbReference type="SAM" id="MobiDB-lite"/>
    </source>
</evidence>
<name>A0A317YEW3_MAIZE</name>
<dbReference type="GO" id="GO:0003676">
    <property type="term" value="F:nucleic acid binding"/>
    <property type="evidence" value="ECO:0007669"/>
    <property type="project" value="InterPro"/>
</dbReference>
<dbReference type="ExpressionAtlas" id="A0A317YEW3">
    <property type="expression patterns" value="baseline"/>
</dbReference>
<feature type="domain" description="CCHC-type" evidence="3">
    <location>
        <begin position="258"/>
        <end position="271"/>
    </location>
</feature>
<reference evidence="4" key="1">
    <citation type="journal article" date="2018" name="Nat. Genet.">
        <title>Extensive intraspecific gene order and gene structural variations between Mo17 and other maize genomes.</title>
        <authorList>
            <person name="Sun S."/>
            <person name="Zhou Y."/>
            <person name="Chen J."/>
            <person name="Shi J."/>
            <person name="Zhao H."/>
            <person name="Zhao H."/>
            <person name="Song W."/>
            <person name="Zhang M."/>
            <person name="Cui Y."/>
            <person name="Dong X."/>
            <person name="Liu H."/>
            <person name="Ma X."/>
            <person name="Jiao Y."/>
            <person name="Wang B."/>
            <person name="Wei X."/>
            <person name="Stein J.C."/>
            <person name="Glaubitz J.C."/>
            <person name="Lu F."/>
            <person name="Yu G."/>
            <person name="Liang C."/>
            <person name="Fengler K."/>
            <person name="Li B."/>
            <person name="Rafalski A."/>
            <person name="Schnable P.S."/>
            <person name="Ware D.H."/>
            <person name="Buckler E.S."/>
            <person name="Lai J."/>
        </authorList>
    </citation>
    <scope>NUCLEOTIDE SEQUENCE [LARGE SCALE GENOMIC DNA]</scope>
    <source>
        <tissue evidence="4">Seedling</tissue>
    </source>
</reference>
<evidence type="ECO:0000259" key="3">
    <source>
        <dbReference type="PROSITE" id="PS50158"/>
    </source>
</evidence>
<evidence type="ECO:0000256" key="1">
    <source>
        <dbReference type="PROSITE-ProRule" id="PRU00047"/>
    </source>
</evidence>
<feature type="region of interest" description="Disordered" evidence="2">
    <location>
        <begin position="171"/>
        <end position="244"/>
    </location>
</feature>
<dbReference type="PROSITE" id="PS51257">
    <property type="entry name" value="PROKAR_LIPOPROTEIN"/>
    <property type="match status" value="1"/>
</dbReference>
<dbReference type="GO" id="GO:0008270">
    <property type="term" value="F:zinc ion binding"/>
    <property type="evidence" value="ECO:0007669"/>
    <property type="project" value="UniProtKB-KW"/>
</dbReference>
<dbReference type="Proteomes" id="UP000251960">
    <property type="component" value="Chromosome 1"/>
</dbReference>
<dbReference type="InterPro" id="IPR036875">
    <property type="entry name" value="Znf_CCHC_sf"/>
</dbReference>
<keyword evidence="1" id="KW-0862">Zinc</keyword>
<gene>
    <name evidence="4" type="ORF">Zm00014a_021418</name>
</gene>